<gene>
    <name evidence="1" type="ORF">JOE21_000666</name>
</gene>
<dbReference type="RefSeq" id="WP_309862202.1">
    <property type="nucleotide sequence ID" value="NZ_JAVDQG010000001.1"/>
</dbReference>
<dbReference type="Gene3D" id="2.60.120.260">
    <property type="entry name" value="Galactose-binding domain-like"/>
    <property type="match status" value="1"/>
</dbReference>
<organism evidence="1 2">
    <name type="scientific">Desmospora profundinema</name>
    <dbReference type="NCBI Taxonomy" id="1571184"/>
    <lineage>
        <taxon>Bacteria</taxon>
        <taxon>Bacillati</taxon>
        <taxon>Bacillota</taxon>
        <taxon>Bacilli</taxon>
        <taxon>Bacillales</taxon>
        <taxon>Thermoactinomycetaceae</taxon>
        <taxon>Desmospora</taxon>
    </lineage>
</organism>
<sequence length="151" mass="16831">MKCSGRNLLKNGNFHFHVAPWRGSGIRLVPNPVKKGDTSLAMGNNSVVYQNIQTNMERGCPYYLLFRIFNNRASATPPQLLVTVSYLDGQRRLLQSTPVLVEPPYPATPQFTSFFTIVPPPSFATRTISVVFSLRRGSVLIDYVSIAARKA</sequence>
<dbReference type="EMBL" id="JAVDQG010000001">
    <property type="protein sequence ID" value="MDR6224678.1"/>
    <property type="molecule type" value="Genomic_DNA"/>
</dbReference>
<proteinExistence type="predicted"/>
<reference evidence="1 2" key="1">
    <citation type="submission" date="2023-07" db="EMBL/GenBank/DDBJ databases">
        <title>Genomic Encyclopedia of Type Strains, Phase IV (KMG-IV): sequencing the most valuable type-strain genomes for metagenomic binning, comparative biology and taxonomic classification.</title>
        <authorList>
            <person name="Goeker M."/>
        </authorList>
    </citation>
    <scope>NUCLEOTIDE SEQUENCE [LARGE SCALE GENOMIC DNA]</scope>
    <source>
        <strain evidence="1 2">DSM 45903</strain>
    </source>
</reference>
<dbReference type="Proteomes" id="UP001185012">
    <property type="component" value="Unassembled WGS sequence"/>
</dbReference>
<evidence type="ECO:0000313" key="1">
    <source>
        <dbReference type="EMBL" id="MDR6224678.1"/>
    </source>
</evidence>
<keyword evidence="2" id="KW-1185">Reference proteome</keyword>
<evidence type="ECO:0000313" key="2">
    <source>
        <dbReference type="Proteomes" id="UP001185012"/>
    </source>
</evidence>
<name>A0ABU1IIU9_9BACL</name>
<evidence type="ECO:0008006" key="3">
    <source>
        <dbReference type="Google" id="ProtNLM"/>
    </source>
</evidence>
<accession>A0ABU1IIU9</accession>
<comment type="caution">
    <text evidence="1">The sequence shown here is derived from an EMBL/GenBank/DDBJ whole genome shotgun (WGS) entry which is preliminary data.</text>
</comment>
<protein>
    <recommendedName>
        <fullName evidence="3">Galactose oxidase-like Early set domain-containing protein</fullName>
    </recommendedName>
</protein>